<dbReference type="Gene3D" id="3.30.160.60">
    <property type="entry name" value="Classic Zinc Finger"/>
    <property type="match status" value="1"/>
</dbReference>
<comment type="caution">
    <text evidence="3">The sequence shown here is derived from an EMBL/GenBank/DDBJ whole genome shotgun (WGS) entry which is preliminary data.</text>
</comment>
<keyword evidence="1" id="KW-0863">Zinc-finger</keyword>
<keyword evidence="4" id="KW-1185">Reference proteome</keyword>
<keyword evidence="1" id="KW-0862">Zinc</keyword>
<name>A0A443PJY4_9MAGN</name>
<dbReference type="AlphaFoldDB" id="A0A443PJY4"/>
<feature type="domain" description="B box-type" evidence="2">
    <location>
        <begin position="29"/>
        <end position="71"/>
    </location>
</feature>
<dbReference type="SUPFAM" id="SSF57845">
    <property type="entry name" value="B-box zinc-binding domain"/>
    <property type="match status" value="1"/>
</dbReference>
<accession>A0A443PJY4</accession>
<dbReference type="InterPro" id="IPR000315">
    <property type="entry name" value="Znf_B-box"/>
</dbReference>
<protein>
    <submittedName>
        <fullName evidence="3">Glutamate receptor 2</fullName>
    </submittedName>
</protein>
<evidence type="ECO:0000313" key="3">
    <source>
        <dbReference type="EMBL" id="RWR91063.1"/>
    </source>
</evidence>
<keyword evidence="3" id="KW-0675">Receptor</keyword>
<evidence type="ECO:0000256" key="1">
    <source>
        <dbReference type="PROSITE-ProRule" id="PRU00024"/>
    </source>
</evidence>
<evidence type="ECO:0000313" key="4">
    <source>
        <dbReference type="Proteomes" id="UP000283530"/>
    </source>
</evidence>
<dbReference type="InterPro" id="IPR006734">
    <property type="entry name" value="PLATZ"/>
</dbReference>
<reference evidence="3 4" key="1">
    <citation type="journal article" date="2019" name="Nat. Plants">
        <title>Stout camphor tree genome fills gaps in understanding of flowering plant genome evolution.</title>
        <authorList>
            <person name="Chaw S.M."/>
            <person name="Liu Y.C."/>
            <person name="Wu Y.W."/>
            <person name="Wang H.Y."/>
            <person name="Lin C.I."/>
            <person name="Wu C.S."/>
            <person name="Ke H.M."/>
            <person name="Chang L.Y."/>
            <person name="Hsu C.Y."/>
            <person name="Yang H.T."/>
            <person name="Sudianto E."/>
            <person name="Hsu M.H."/>
            <person name="Wu K.P."/>
            <person name="Wang L.N."/>
            <person name="Leebens-Mack J.H."/>
            <person name="Tsai I.J."/>
        </authorList>
    </citation>
    <scope>NUCLEOTIDE SEQUENCE [LARGE SCALE GENOMIC DNA]</scope>
    <source>
        <strain evidence="4">cv. Chaw 1501</strain>
        <tissue evidence="3">Young leaves</tissue>
    </source>
</reference>
<proteinExistence type="predicted"/>
<dbReference type="EMBL" id="QPKB01000008">
    <property type="protein sequence ID" value="RWR91063.1"/>
    <property type="molecule type" value="Genomic_DNA"/>
</dbReference>
<dbReference type="PANTHER" id="PTHR31065:SF41">
    <property type="entry name" value="PLATZ TRANSCRIPTION FACTOR FAMILY PROTEIN"/>
    <property type="match status" value="1"/>
</dbReference>
<gene>
    <name evidence="3" type="ORF">CKAN_02020100</name>
</gene>
<dbReference type="PANTHER" id="PTHR31065">
    <property type="entry name" value="PLATZ TRANSCRIPTION FACTOR FAMILY PROTEIN"/>
    <property type="match status" value="1"/>
</dbReference>
<dbReference type="GO" id="GO:0008270">
    <property type="term" value="F:zinc ion binding"/>
    <property type="evidence" value="ECO:0007669"/>
    <property type="project" value="UniProtKB-KW"/>
</dbReference>
<dbReference type="PROSITE" id="PS50119">
    <property type="entry name" value="ZF_BBOX"/>
    <property type="match status" value="1"/>
</dbReference>
<sequence>MVRLGLKHTSNKYPEWLDLLLQSKFFMPCLNLNHEELRRGEINVFCIDCKICICQHCFATPMHTGHKQLQIRRYMYRDVVKIDDMQKLMNCSHVMPYTLNSAKVVLLNPRPQAAKPPTKLNETGPNCMRCERILVGQNRYCSIACKVLYESENNGCDAFELSQIEKMEMEMEMDNNNADMISSTGSVHSNENNNSFNNLDEYNSPFQLNLKPKMMHKRKGVPRRSPFF</sequence>
<dbReference type="Pfam" id="PF04640">
    <property type="entry name" value="PLATZ"/>
    <property type="match status" value="1"/>
</dbReference>
<dbReference type="OrthoDB" id="1908108at2759"/>
<evidence type="ECO:0000259" key="2">
    <source>
        <dbReference type="PROSITE" id="PS50119"/>
    </source>
</evidence>
<dbReference type="CDD" id="cd19756">
    <property type="entry name" value="Bbox2"/>
    <property type="match status" value="1"/>
</dbReference>
<organism evidence="3 4">
    <name type="scientific">Cinnamomum micranthum f. kanehirae</name>
    <dbReference type="NCBI Taxonomy" id="337451"/>
    <lineage>
        <taxon>Eukaryota</taxon>
        <taxon>Viridiplantae</taxon>
        <taxon>Streptophyta</taxon>
        <taxon>Embryophyta</taxon>
        <taxon>Tracheophyta</taxon>
        <taxon>Spermatophyta</taxon>
        <taxon>Magnoliopsida</taxon>
        <taxon>Magnoliidae</taxon>
        <taxon>Laurales</taxon>
        <taxon>Lauraceae</taxon>
        <taxon>Cinnamomum</taxon>
    </lineage>
</organism>
<dbReference type="Proteomes" id="UP000283530">
    <property type="component" value="Unassembled WGS sequence"/>
</dbReference>
<keyword evidence="1" id="KW-0479">Metal-binding</keyword>